<comment type="caution">
    <text evidence="2">The sequence shown here is derived from an EMBL/GenBank/DDBJ whole genome shotgun (WGS) entry which is preliminary data.</text>
</comment>
<dbReference type="AlphaFoldDB" id="A0A1Q9EZ42"/>
<dbReference type="PRINTS" id="PR00069">
    <property type="entry name" value="ALDKETRDTASE"/>
</dbReference>
<name>A0A1Q9EZ42_SYMMI</name>
<dbReference type="PROSITE" id="PS00062">
    <property type="entry name" value="ALDOKETO_REDUCTASE_2"/>
    <property type="match status" value="1"/>
</dbReference>
<protein>
    <submittedName>
        <fullName evidence="2">Aldo-keto reductase family 4 member C9</fullName>
    </submittedName>
</protein>
<dbReference type="InterPro" id="IPR036812">
    <property type="entry name" value="NAD(P)_OxRdtase_dom_sf"/>
</dbReference>
<dbReference type="SUPFAM" id="SSF51430">
    <property type="entry name" value="NAD(P)-linked oxidoreductase"/>
    <property type="match status" value="1"/>
</dbReference>
<accession>A0A1Q9EZ42</accession>
<dbReference type="Proteomes" id="UP000186817">
    <property type="component" value="Unassembled WGS sequence"/>
</dbReference>
<evidence type="ECO:0000313" key="3">
    <source>
        <dbReference type="Proteomes" id="UP000186817"/>
    </source>
</evidence>
<reference evidence="2 3" key="1">
    <citation type="submission" date="2016-02" db="EMBL/GenBank/DDBJ databases">
        <title>Genome analysis of coral dinoflagellate symbionts highlights evolutionary adaptations to a symbiotic lifestyle.</title>
        <authorList>
            <person name="Aranda M."/>
            <person name="Li Y."/>
            <person name="Liew Y.J."/>
            <person name="Baumgarten S."/>
            <person name="Simakov O."/>
            <person name="Wilson M."/>
            <person name="Piel J."/>
            <person name="Ashoor H."/>
            <person name="Bougouffa S."/>
            <person name="Bajic V.B."/>
            <person name="Ryu T."/>
            <person name="Ravasi T."/>
            <person name="Bayer T."/>
            <person name="Micklem G."/>
            <person name="Kim H."/>
            <person name="Bhak J."/>
            <person name="Lajeunesse T.C."/>
            <person name="Voolstra C.R."/>
        </authorList>
    </citation>
    <scope>NUCLEOTIDE SEQUENCE [LARGE SCALE GENOMIC DNA]</scope>
    <source>
        <strain evidence="2 3">CCMP2467</strain>
    </source>
</reference>
<dbReference type="EMBL" id="LSRX01000038">
    <property type="protein sequence ID" value="OLQ12724.1"/>
    <property type="molecule type" value="Genomic_DNA"/>
</dbReference>
<feature type="domain" description="NADP-dependent oxidoreductase" evidence="1">
    <location>
        <begin position="128"/>
        <end position="219"/>
    </location>
</feature>
<sequence length="235" mass="26219">MSMAYNRSELALDGPDGRLQEALLDLLPLLRTLFGRFRACALICWSGSPAGRSLPPSWADWPFAWPFLALPLLGFPLPPLWPSFLDRLRSVAVFTDGCRERRALPRRAGEHRSVPPDAMGFEATWALVQRFAEEMPGGYADLCMVHWPNTAEQAPASVKDPELWSVLERVGTWKALEAAHDMGICKALGVSNFMLKHLQELQRYARVPPAVNQIEYSPTAPLTDVPYTASFISTQ</sequence>
<dbReference type="Gene3D" id="3.20.20.100">
    <property type="entry name" value="NADP-dependent oxidoreductase domain"/>
    <property type="match status" value="1"/>
</dbReference>
<dbReference type="GO" id="GO:0016491">
    <property type="term" value="F:oxidoreductase activity"/>
    <property type="evidence" value="ECO:0007669"/>
    <property type="project" value="InterPro"/>
</dbReference>
<dbReference type="PANTHER" id="PTHR11732">
    <property type="entry name" value="ALDO/KETO REDUCTASE"/>
    <property type="match status" value="1"/>
</dbReference>
<proteinExistence type="predicted"/>
<gene>
    <name evidence="2" type="primary">AKR4C9</name>
    <name evidence="2" type="ORF">AK812_SmicGene3226</name>
</gene>
<dbReference type="InterPro" id="IPR020471">
    <property type="entry name" value="AKR"/>
</dbReference>
<keyword evidence="3" id="KW-1185">Reference proteome</keyword>
<organism evidence="2 3">
    <name type="scientific">Symbiodinium microadriaticum</name>
    <name type="common">Dinoflagellate</name>
    <name type="synonym">Zooxanthella microadriatica</name>
    <dbReference type="NCBI Taxonomy" id="2951"/>
    <lineage>
        <taxon>Eukaryota</taxon>
        <taxon>Sar</taxon>
        <taxon>Alveolata</taxon>
        <taxon>Dinophyceae</taxon>
        <taxon>Suessiales</taxon>
        <taxon>Symbiodiniaceae</taxon>
        <taxon>Symbiodinium</taxon>
    </lineage>
</organism>
<dbReference type="OrthoDB" id="423542at2759"/>
<dbReference type="InterPro" id="IPR023210">
    <property type="entry name" value="NADP_OxRdtase_dom"/>
</dbReference>
<dbReference type="Pfam" id="PF00248">
    <property type="entry name" value="Aldo_ket_red"/>
    <property type="match status" value="1"/>
</dbReference>
<evidence type="ECO:0000313" key="2">
    <source>
        <dbReference type="EMBL" id="OLQ12724.1"/>
    </source>
</evidence>
<dbReference type="InterPro" id="IPR018170">
    <property type="entry name" value="Aldo/ket_reductase_CS"/>
</dbReference>
<evidence type="ECO:0000259" key="1">
    <source>
        <dbReference type="Pfam" id="PF00248"/>
    </source>
</evidence>